<sequence length="155" mass="17739">MDLAQVGPSFTWTNYQDENPISKKLDRVMINSCWISALPNSFVTFESGGVSDHLRMHIQLREVPQGNAKPFKFFNHTASHPRFLEVVDRDKLKALKSEMRGLNHNMCGDLPSRVKHAYEDLCAKQTEAMQNPQTSTFEAASDAWEHWHHISGIEE</sequence>
<organism evidence="1 2">
    <name type="scientific">Brassica carinata</name>
    <name type="common">Ethiopian mustard</name>
    <name type="synonym">Abyssinian cabbage</name>
    <dbReference type="NCBI Taxonomy" id="52824"/>
    <lineage>
        <taxon>Eukaryota</taxon>
        <taxon>Viridiplantae</taxon>
        <taxon>Streptophyta</taxon>
        <taxon>Embryophyta</taxon>
        <taxon>Tracheophyta</taxon>
        <taxon>Spermatophyta</taxon>
        <taxon>Magnoliopsida</taxon>
        <taxon>eudicotyledons</taxon>
        <taxon>Gunneridae</taxon>
        <taxon>Pentapetalae</taxon>
        <taxon>rosids</taxon>
        <taxon>malvids</taxon>
        <taxon>Brassicales</taxon>
        <taxon>Brassicaceae</taxon>
        <taxon>Brassiceae</taxon>
        <taxon>Brassica</taxon>
    </lineage>
</organism>
<dbReference type="EMBL" id="JAAMPC010000009">
    <property type="protein sequence ID" value="KAG2291344.1"/>
    <property type="molecule type" value="Genomic_DNA"/>
</dbReference>
<dbReference type="OrthoDB" id="1002480at2759"/>
<dbReference type="Proteomes" id="UP000886595">
    <property type="component" value="Unassembled WGS sequence"/>
</dbReference>
<accession>A0A8X7UUJ6</accession>
<gene>
    <name evidence="1" type="ORF">Bca52824_038013</name>
</gene>
<name>A0A8X7UUJ6_BRACI</name>
<reference evidence="1 2" key="1">
    <citation type="submission" date="2020-02" db="EMBL/GenBank/DDBJ databases">
        <authorList>
            <person name="Ma Q."/>
            <person name="Huang Y."/>
            <person name="Song X."/>
            <person name="Pei D."/>
        </authorList>
    </citation>
    <scope>NUCLEOTIDE SEQUENCE [LARGE SCALE GENOMIC DNA]</scope>
    <source>
        <strain evidence="1">Sxm20200214</strain>
        <tissue evidence="1">Leaf</tissue>
    </source>
</reference>
<evidence type="ECO:0000313" key="2">
    <source>
        <dbReference type="Proteomes" id="UP000886595"/>
    </source>
</evidence>
<dbReference type="PANTHER" id="PTHR33710:SF79">
    <property type="entry name" value="OS06G0205337 PROTEIN"/>
    <property type="match status" value="1"/>
</dbReference>
<dbReference type="PANTHER" id="PTHR33710">
    <property type="entry name" value="BNAC02G09200D PROTEIN"/>
    <property type="match status" value="1"/>
</dbReference>
<evidence type="ECO:0000313" key="1">
    <source>
        <dbReference type="EMBL" id="KAG2291344.1"/>
    </source>
</evidence>
<proteinExistence type="predicted"/>
<comment type="caution">
    <text evidence="1">The sequence shown here is derived from an EMBL/GenBank/DDBJ whole genome shotgun (WGS) entry which is preliminary data.</text>
</comment>
<keyword evidence="2" id="KW-1185">Reference proteome</keyword>
<protein>
    <submittedName>
        <fullName evidence="1">Uncharacterized protein</fullName>
    </submittedName>
</protein>
<dbReference type="AlphaFoldDB" id="A0A8X7UUJ6"/>